<dbReference type="AlphaFoldDB" id="A0A1G1XQZ9"/>
<dbReference type="SUPFAM" id="SSF54862">
    <property type="entry name" value="4Fe-4S ferredoxins"/>
    <property type="match status" value="1"/>
</dbReference>
<gene>
    <name evidence="2" type="ORF">A2Y82_04035</name>
</gene>
<evidence type="ECO:0000313" key="2">
    <source>
        <dbReference type="EMBL" id="OGY42509.1"/>
    </source>
</evidence>
<proteinExistence type="predicted"/>
<dbReference type="Proteomes" id="UP000176498">
    <property type="component" value="Unassembled WGS sequence"/>
</dbReference>
<sequence>MPIVIDYKKCCWKNGKCQSCKCGKACVGCVEACSVEAISRKKMVKINPKLCIECGACIAACKHGALKMG</sequence>
<dbReference type="Pfam" id="PF00037">
    <property type="entry name" value="Fer4"/>
    <property type="match status" value="1"/>
</dbReference>
<protein>
    <recommendedName>
        <fullName evidence="1">4Fe-4S ferredoxin-type domain-containing protein</fullName>
    </recommendedName>
</protein>
<evidence type="ECO:0000259" key="1">
    <source>
        <dbReference type="PROSITE" id="PS51379"/>
    </source>
</evidence>
<comment type="caution">
    <text evidence="2">The sequence shown here is derived from an EMBL/GenBank/DDBJ whole genome shotgun (WGS) entry which is preliminary data.</text>
</comment>
<dbReference type="Gene3D" id="3.30.70.20">
    <property type="match status" value="1"/>
</dbReference>
<feature type="domain" description="4Fe-4S ferredoxin-type" evidence="1">
    <location>
        <begin position="42"/>
        <end position="69"/>
    </location>
</feature>
<name>A0A1G1XQZ9_9BACT</name>
<evidence type="ECO:0000313" key="3">
    <source>
        <dbReference type="Proteomes" id="UP000176498"/>
    </source>
</evidence>
<reference evidence="2 3" key="1">
    <citation type="journal article" date="2016" name="Nat. Commun.">
        <title>Thousands of microbial genomes shed light on interconnected biogeochemical processes in an aquifer system.</title>
        <authorList>
            <person name="Anantharaman K."/>
            <person name="Brown C.T."/>
            <person name="Hug L.A."/>
            <person name="Sharon I."/>
            <person name="Castelle C.J."/>
            <person name="Probst A.J."/>
            <person name="Thomas B.C."/>
            <person name="Singh A."/>
            <person name="Wilkins M.J."/>
            <person name="Karaoz U."/>
            <person name="Brodie E.L."/>
            <person name="Williams K.H."/>
            <person name="Hubbard S.S."/>
            <person name="Banfield J.F."/>
        </authorList>
    </citation>
    <scope>NUCLEOTIDE SEQUENCE [LARGE SCALE GENOMIC DNA]</scope>
</reference>
<accession>A0A1G1XQZ9</accession>
<dbReference type="PROSITE" id="PS51379">
    <property type="entry name" value="4FE4S_FER_2"/>
    <property type="match status" value="1"/>
</dbReference>
<dbReference type="EMBL" id="MHHZ01000003">
    <property type="protein sequence ID" value="OGY42509.1"/>
    <property type="molecule type" value="Genomic_DNA"/>
</dbReference>
<organism evidence="2 3">
    <name type="scientific">Candidatus Buchananbacteria bacterium RBG_13_36_9</name>
    <dbReference type="NCBI Taxonomy" id="1797530"/>
    <lineage>
        <taxon>Bacteria</taxon>
        <taxon>Candidatus Buchananiibacteriota</taxon>
    </lineage>
</organism>
<dbReference type="InterPro" id="IPR017896">
    <property type="entry name" value="4Fe4S_Fe-S-bd"/>
</dbReference>